<evidence type="ECO:0000313" key="3">
    <source>
        <dbReference type="Proteomes" id="UP000492820"/>
    </source>
</evidence>
<reference evidence="4" key="3">
    <citation type="submission" date="2020-10" db="UniProtKB">
        <authorList>
            <consortium name="WormBaseParasite"/>
        </authorList>
    </citation>
    <scope>IDENTIFICATION</scope>
</reference>
<organism evidence="2">
    <name type="scientific">Echinococcus granulosus</name>
    <name type="common">Hydatid tapeworm</name>
    <dbReference type="NCBI Taxonomy" id="6210"/>
    <lineage>
        <taxon>Eukaryota</taxon>
        <taxon>Metazoa</taxon>
        <taxon>Spiralia</taxon>
        <taxon>Lophotrochozoa</taxon>
        <taxon>Platyhelminthes</taxon>
        <taxon>Cestoda</taxon>
        <taxon>Eucestoda</taxon>
        <taxon>Cyclophyllidea</taxon>
        <taxon>Taeniidae</taxon>
        <taxon>Echinococcus</taxon>
        <taxon>Echinococcus granulosus group</taxon>
    </lineage>
</organism>
<dbReference type="OrthoDB" id="6265424at2759"/>
<evidence type="ECO:0000313" key="2">
    <source>
        <dbReference type="EMBL" id="CDS23959.1"/>
    </source>
</evidence>
<feature type="region of interest" description="Disordered" evidence="1">
    <location>
        <begin position="1"/>
        <end position="23"/>
    </location>
</feature>
<protein>
    <submittedName>
        <fullName evidence="4">Ubiquitin-conjugating enzyme E2-binding protein</fullName>
    </submittedName>
</protein>
<dbReference type="WBParaSite" id="EgrG_000134800">
    <property type="protein sequence ID" value="EgrG_000134800"/>
    <property type="gene ID" value="EgrG_000134800"/>
</dbReference>
<evidence type="ECO:0000256" key="1">
    <source>
        <dbReference type="SAM" id="MobiDB-lite"/>
    </source>
</evidence>
<dbReference type="EMBL" id="LK028596">
    <property type="protein sequence ID" value="CDS23959.1"/>
    <property type="molecule type" value="Genomic_DNA"/>
</dbReference>
<gene>
    <name evidence="2" type="ORF">EgrG_000134800</name>
</gene>
<evidence type="ECO:0000313" key="4">
    <source>
        <dbReference type="WBParaSite" id="EgrG_000134800"/>
    </source>
</evidence>
<reference evidence="2" key="2">
    <citation type="submission" date="2014-06" db="EMBL/GenBank/DDBJ databases">
        <authorList>
            <person name="Aslett M."/>
        </authorList>
    </citation>
    <scope>NUCLEOTIDE SEQUENCE</scope>
</reference>
<reference evidence="2 3" key="1">
    <citation type="journal article" date="2013" name="Nature">
        <title>The genomes of four tapeworm species reveal adaptations to parasitism.</title>
        <authorList>
            <person name="Tsai I.J."/>
            <person name="Zarowiecki M."/>
            <person name="Holroyd N."/>
            <person name="Garciarrubio A."/>
            <person name="Sanchez-Flores A."/>
            <person name="Brooks K.L."/>
            <person name="Tracey A."/>
            <person name="Bobes R.J."/>
            <person name="Fragoso G."/>
            <person name="Sciutto E."/>
            <person name="Aslett M."/>
            <person name="Beasley H."/>
            <person name="Bennett H.M."/>
            <person name="Cai J."/>
            <person name="Camicia F."/>
            <person name="Clark R."/>
            <person name="Cucher M."/>
            <person name="De Silva N."/>
            <person name="Day T.A."/>
            <person name="Deplazes P."/>
            <person name="Estrada K."/>
            <person name="Fernandez C."/>
            <person name="Holland P.W."/>
            <person name="Hou J."/>
            <person name="Hu S."/>
            <person name="Huckvale T."/>
            <person name="Hung S.S."/>
            <person name="Kamenetzky L."/>
            <person name="Keane J.A."/>
            <person name="Kiss F."/>
            <person name="Koziol U."/>
            <person name="Lambert O."/>
            <person name="Liu K."/>
            <person name="Luo X."/>
            <person name="Luo Y."/>
            <person name="Macchiaroli N."/>
            <person name="Nichol S."/>
            <person name="Paps J."/>
            <person name="Parkinson J."/>
            <person name="Pouchkina-Stantcheva N."/>
            <person name="Riddiford N."/>
            <person name="Rosenzvit M."/>
            <person name="Salinas G."/>
            <person name="Wasmuth J.D."/>
            <person name="Zamanian M."/>
            <person name="Zheng Y."/>
            <person name="Cai X."/>
            <person name="Soberon X."/>
            <person name="Olson P.D."/>
            <person name="Laclette J.P."/>
            <person name="Brehm K."/>
            <person name="Berriman M."/>
            <person name="Garciarrubio A."/>
            <person name="Bobes R.J."/>
            <person name="Fragoso G."/>
            <person name="Sanchez-Flores A."/>
            <person name="Estrada K."/>
            <person name="Cevallos M.A."/>
            <person name="Morett E."/>
            <person name="Gonzalez V."/>
            <person name="Portillo T."/>
            <person name="Ochoa-Leyva A."/>
            <person name="Jose M.V."/>
            <person name="Sciutto E."/>
            <person name="Landa A."/>
            <person name="Jimenez L."/>
            <person name="Valdes V."/>
            <person name="Carrero J.C."/>
            <person name="Larralde C."/>
            <person name="Morales-Montor J."/>
            <person name="Limon-Lason J."/>
            <person name="Soberon X."/>
            <person name="Laclette J.P."/>
        </authorList>
    </citation>
    <scope>NUCLEOTIDE SEQUENCE [LARGE SCALE GENOMIC DNA]</scope>
</reference>
<name>A0A068X227_ECHGR</name>
<sequence>MSVTSDACVSSPPPASHHATGDAQYHSEDLPFSTSFPAFTALNRRRRVTCKLCHLPIGYVDIGMTHLEATRCQKASDCKIASEDGKYASVSIACPINVSLNSRPATACESSDAMDAYLTWIMEDVNKNTFAADKVICDGCKSSLGARITSFERNHGEQETGDCDPPTEREERCHWFTFSLDRINVEPLFGLVGLRELSSWYRGGERFFHRIQAIEDSGDLSNNSRTWLRPHERVEQSSNLDKEVANETWPFLLMDLVRASELPQGTLDHLDGNVMAYLNNLDAFDAKSGADGVDDDSVLTPRKCCSEVELNETISEAGK</sequence>
<dbReference type="AlphaFoldDB" id="A0A068X227"/>
<proteinExistence type="predicted"/>
<accession>A0A068X227</accession>
<dbReference type="Proteomes" id="UP000492820">
    <property type="component" value="Unassembled WGS sequence"/>
</dbReference>